<keyword evidence="2" id="KW-0472">Membrane</keyword>
<organism evidence="3 4">
    <name type="scientific">Skeletonema marinoi</name>
    <dbReference type="NCBI Taxonomy" id="267567"/>
    <lineage>
        <taxon>Eukaryota</taxon>
        <taxon>Sar</taxon>
        <taxon>Stramenopiles</taxon>
        <taxon>Ochrophyta</taxon>
        <taxon>Bacillariophyta</taxon>
        <taxon>Coscinodiscophyceae</taxon>
        <taxon>Thalassiosirophycidae</taxon>
        <taxon>Thalassiosirales</taxon>
        <taxon>Skeletonemataceae</taxon>
        <taxon>Skeletonema</taxon>
        <taxon>Skeletonema marinoi-dohrnii complex</taxon>
    </lineage>
</organism>
<keyword evidence="4" id="KW-1185">Reference proteome</keyword>
<gene>
    <name evidence="3" type="ORF">QTG54_000238</name>
</gene>
<evidence type="ECO:0000313" key="4">
    <source>
        <dbReference type="Proteomes" id="UP001224775"/>
    </source>
</evidence>
<feature type="compositionally biased region" description="Polar residues" evidence="1">
    <location>
        <begin position="570"/>
        <end position="589"/>
    </location>
</feature>
<dbReference type="AlphaFoldDB" id="A0AAD8YKJ6"/>
<dbReference type="EMBL" id="JATAAI010000001">
    <property type="protein sequence ID" value="KAK1748299.1"/>
    <property type="molecule type" value="Genomic_DNA"/>
</dbReference>
<dbReference type="Proteomes" id="UP001224775">
    <property type="component" value="Unassembled WGS sequence"/>
</dbReference>
<feature type="region of interest" description="Disordered" evidence="1">
    <location>
        <begin position="364"/>
        <end position="409"/>
    </location>
</feature>
<evidence type="ECO:0000256" key="1">
    <source>
        <dbReference type="SAM" id="MobiDB-lite"/>
    </source>
</evidence>
<keyword evidence="2" id="KW-0812">Transmembrane</keyword>
<protein>
    <submittedName>
        <fullName evidence="3">Uncharacterized protein</fullName>
    </submittedName>
</protein>
<feature type="compositionally biased region" description="Low complexity" evidence="1">
    <location>
        <begin position="383"/>
        <end position="403"/>
    </location>
</feature>
<comment type="caution">
    <text evidence="3">The sequence shown here is derived from an EMBL/GenBank/DDBJ whole genome shotgun (WGS) entry which is preliminary data.</text>
</comment>
<feature type="compositionally biased region" description="Low complexity" evidence="1">
    <location>
        <begin position="558"/>
        <end position="569"/>
    </location>
</feature>
<name>A0AAD8YKJ6_9STRA</name>
<feature type="region of interest" description="Disordered" evidence="1">
    <location>
        <begin position="457"/>
        <end position="483"/>
    </location>
</feature>
<reference evidence="3" key="1">
    <citation type="submission" date="2023-06" db="EMBL/GenBank/DDBJ databases">
        <title>Survivors Of The Sea: Transcriptome response of Skeletonema marinoi to long-term dormancy.</title>
        <authorList>
            <person name="Pinder M.I.M."/>
            <person name="Kourtchenko O."/>
            <person name="Robertson E.K."/>
            <person name="Larsson T."/>
            <person name="Maumus F."/>
            <person name="Osuna-Cruz C.M."/>
            <person name="Vancaester E."/>
            <person name="Stenow R."/>
            <person name="Vandepoele K."/>
            <person name="Ploug H."/>
            <person name="Bruchert V."/>
            <person name="Godhe A."/>
            <person name="Topel M."/>
        </authorList>
    </citation>
    <scope>NUCLEOTIDE SEQUENCE</scope>
    <source>
        <strain evidence="3">R05AC</strain>
    </source>
</reference>
<feature type="region of interest" description="Disordered" evidence="1">
    <location>
        <begin position="531"/>
        <end position="590"/>
    </location>
</feature>
<proteinExistence type="predicted"/>
<evidence type="ECO:0000313" key="3">
    <source>
        <dbReference type="EMBL" id="KAK1748299.1"/>
    </source>
</evidence>
<accession>A0AAD8YKJ6</accession>
<feature type="transmembrane region" description="Helical" evidence="2">
    <location>
        <begin position="7"/>
        <end position="25"/>
    </location>
</feature>
<keyword evidence="2" id="KW-1133">Transmembrane helix</keyword>
<feature type="region of interest" description="Disordered" evidence="1">
    <location>
        <begin position="966"/>
        <end position="1026"/>
    </location>
</feature>
<evidence type="ECO:0000256" key="2">
    <source>
        <dbReference type="SAM" id="Phobius"/>
    </source>
</evidence>
<dbReference type="PANTHER" id="PTHR21113:SF4">
    <property type="entry name" value="CHITIN-BINDING TYPE-4 DOMAIN-CONTAINING PROTEIN"/>
    <property type="match status" value="1"/>
</dbReference>
<feature type="compositionally biased region" description="Polar residues" evidence="1">
    <location>
        <begin position="966"/>
        <end position="977"/>
    </location>
</feature>
<feature type="compositionally biased region" description="Low complexity" evidence="1">
    <location>
        <begin position="998"/>
        <end position="1025"/>
    </location>
</feature>
<sequence>MTGRKKGIYLILLFLFYFSGLIILTKAQDSNHFFCGSSWGDASGNCDDREHCPEGTDDECSTEGHICFGGTTCDVKLGHGNKFKYANVDYNDISNTRFCGNGWNAAIKSCSIETHCPSGFSDECPKGLSCYGGLKCNIQDLYEEEAEKKEEAGNAPLNSIPRDDERRNMFCGFNWADAGKKCNVWCPGGQDEDCPGSEGCFGGTGCYADLVPTSNPMFKPSNPPSTLPPAPYDDPANNRFCGAGWGMAIENCSFETHCPSGSSDDCPAGHSCHGGLPSPQCNIVDLWEKIKNANKPPEPSPSPTMQPIFEDDPTNTKFCGTSWAEAEGNCSLDTHCPDNRCPSGYICYGGTSCNSFLMTKKPTEAPTLRPTDEPTTGPPTLSPSPTESPSVPISPTSTPTSEGPTKEVIPAGDMRHSFWCGKDWADVNKNCFEPCTSGQDTECSDSTMKCIAFTNCRPTQKPTRQPTKKPSPPTTPQPSLRPTEKLATFTSKSPTYVPTYAPTVLESEVPVSSAPSRKPILDVMTNEPTASSLAIDETATDEVNTSLPTNRPTPVPTSRPTSRPSFKPTLQVSELQTSSPTAKESSLVTFDQAPPPSTISTIGRILVAAKIDINEKVLLTQDSTSGKESPTQRYQFDGFINALGIISKGHLGSGYFYLGPSPNVNYGLVNVALLISQAVVESIKYDVCDEVSWEKDVFGRYPLTNSCGQGRYSGVTHTSYDAANQCTDEESFLACPVDPSMTATAESKVIWAGAPPPLECFPATNDEGTGAWDSTLSCPAEGCSYYDGQVKGNIDPNSIPSSNSFGRNNVEGCCWWGRGVIPRGSAGTCMIGKLNYYLGKRAHDDGRSSARYKEVDFCKDPGAICSGFYKDVVKNAEVRWMMGILYWIRNVQTYKKDGFSFMERLHQFVDSGFSDPPDFFDDVSRIVSRGCHQKSCGNVISGTERKRTFDDIILYFGNAQAELSSSKQTLSPTNVPSTKEPINAAKPTTRPTTHKPTSRPTLIPTTSKSDSTSQPTTSQVTTKPSDYTTHLSKEELNRRMNFSNNYCATSLKEVESKCATTLRTCNFGQPLCSVGQACFGNILCSAAAQFITQMEEKNPINCGDACLRPLTFQECESGSKMGAFVSLPICSNVRVGEFCKSNGECGGAVNVVSNCFEGQNVFMRVDACNSSQNSITSTGDETTASKTQNQTANIPILDDSISTIPTEPTENQEAEPSSVLKSWWKHEFNEGSFRTSTRCLIHIFCTCAAMLVLL</sequence>
<dbReference type="PANTHER" id="PTHR21113">
    <property type="entry name" value="AGAP001705-PA"/>
    <property type="match status" value="1"/>
</dbReference>